<feature type="transmembrane region" description="Helical" evidence="1">
    <location>
        <begin position="127"/>
        <end position="146"/>
    </location>
</feature>
<dbReference type="Pfam" id="PF00892">
    <property type="entry name" value="EamA"/>
    <property type="match status" value="2"/>
</dbReference>
<feature type="transmembrane region" description="Helical" evidence="1">
    <location>
        <begin position="41"/>
        <end position="59"/>
    </location>
</feature>
<sequence>MILSPLWLPATLLAALCQTWRTAMQQKLRGRLSVNAAGLVRFLYGAPTALVLLLGYWLVAGGTLPALTWRFLGFALLAGLCQILATNLLIMAFGYRNFAVGTAYSKTEAAQSALIALVALGENLHPLSWVGIGVGLCGVLVLSLAGRELTPRGLLAATVQPAALCGLGAGFLFGLTAVFIKLANQSLIGPDPILHAVYALFITNSMQTVIQGAYVAWREPAQLRAALTSWRSSSLVGVLSALGSAGWWTGFALAPVALVRSVGQVEMVFTLLFSRFYLNERPSRIEVAGALTIVAGVLLVVAGR</sequence>
<feature type="transmembrane region" description="Helical" evidence="1">
    <location>
        <begin position="285"/>
        <end position="303"/>
    </location>
</feature>
<dbReference type="Proteomes" id="UP001139516">
    <property type="component" value="Unassembled WGS sequence"/>
</dbReference>
<dbReference type="AlphaFoldDB" id="A0A9X1YA62"/>
<dbReference type="RefSeq" id="WP_248667062.1">
    <property type="nucleotide sequence ID" value="NZ_JALPRX010000046.1"/>
</dbReference>
<name>A0A9X1YA62_9PROT</name>
<evidence type="ECO:0000313" key="3">
    <source>
        <dbReference type="EMBL" id="MCK8784937.1"/>
    </source>
</evidence>
<keyword evidence="4" id="KW-1185">Reference proteome</keyword>
<feature type="transmembrane region" description="Helical" evidence="1">
    <location>
        <begin position="229"/>
        <end position="248"/>
    </location>
</feature>
<feature type="transmembrane region" description="Helical" evidence="1">
    <location>
        <begin position="71"/>
        <end position="95"/>
    </location>
</feature>
<dbReference type="InterPro" id="IPR000620">
    <property type="entry name" value="EamA_dom"/>
</dbReference>
<keyword evidence="1" id="KW-0472">Membrane</keyword>
<evidence type="ECO:0000256" key="1">
    <source>
        <dbReference type="SAM" id="Phobius"/>
    </source>
</evidence>
<dbReference type="InterPro" id="IPR037185">
    <property type="entry name" value="EmrE-like"/>
</dbReference>
<keyword evidence="1" id="KW-1133">Transmembrane helix</keyword>
<organism evidence="3 4">
    <name type="scientific">Roseomonas acroporae</name>
    <dbReference type="NCBI Taxonomy" id="2937791"/>
    <lineage>
        <taxon>Bacteria</taxon>
        <taxon>Pseudomonadati</taxon>
        <taxon>Pseudomonadota</taxon>
        <taxon>Alphaproteobacteria</taxon>
        <taxon>Acetobacterales</taxon>
        <taxon>Roseomonadaceae</taxon>
        <taxon>Roseomonas</taxon>
    </lineage>
</organism>
<feature type="domain" description="EamA" evidence="2">
    <location>
        <begin position="162"/>
        <end position="301"/>
    </location>
</feature>
<feature type="transmembrane region" description="Helical" evidence="1">
    <location>
        <begin position="153"/>
        <end position="180"/>
    </location>
</feature>
<dbReference type="GO" id="GO:0016020">
    <property type="term" value="C:membrane"/>
    <property type="evidence" value="ECO:0007669"/>
    <property type="project" value="InterPro"/>
</dbReference>
<proteinExistence type="predicted"/>
<evidence type="ECO:0000259" key="2">
    <source>
        <dbReference type="Pfam" id="PF00892"/>
    </source>
</evidence>
<feature type="domain" description="EamA" evidence="2">
    <location>
        <begin position="8"/>
        <end position="143"/>
    </location>
</feature>
<reference evidence="3" key="1">
    <citation type="submission" date="2022-04" db="EMBL/GenBank/DDBJ databases">
        <title>Roseomonas acroporae sp. nov., isolated from coral Acropora digitifera.</title>
        <authorList>
            <person name="Sun H."/>
        </authorList>
    </citation>
    <scope>NUCLEOTIDE SEQUENCE</scope>
    <source>
        <strain evidence="3">NAR14</strain>
    </source>
</reference>
<keyword evidence="1" id="KW-0812">Transmembrane</keyword>
<comment type="caution">
    <text evidence="3">The sequence shown here is derived from an EMBL/GenBank/DDBJ whole genome shotgun (WGS) entry which is preliminary data.</text>
</comment>
<dbReference type="PANTHER" id="PTHR22911:SF137">
    <property type="entry name" value="SOLUTE CARRIER FAMILY 35 MEMBER G2-RELATED"/>
    <property type="match status" value="1"/>
</dbReference>
<accession>A0A9X1YA62</accession>
<gene>
    <name evidence="3" type="ORF">M0638_11145</name>
</gene>
<dbReference type="Gene3D" id="1.10.3730.20">
    <property type="match status" value="1"/>
</dbReference>
<dbReference type="SUPFAM" id="SSF103481">
    <property type="entry name" value="Multidrug resistance efflux transporter EmrE"/>
    <property type="match status" value="2"/>
</dbReference>
<dbReference type="EMBL" id="JALPRX010000046">
    <property type="protein sequence ID" value="MCK8784937.1"/>
    <property type="molecule type" value="Genomic_DNA"/>
</dbReference>
<protein>
    <submittedName>
        <fullName evidence="3">DMT family transporter</fullName>
    </submittedName>
</protein>
<feature type="transmembrane region" description="Helical" evidence="1">
    <location>
        <begin position="192"/>
        <end position="217"/>
    </location>
</feature>
<evidence type="ECO:0000313" key="4">
    <source>
        <dbReference type="Proteomes" id="UP001139516"/>
    </source>
</evidence>
<dbReference type="PANTHER" id="PTHR22911">
    <property type="entry name" value="ACYL-MALONYL CONDENSING ENZYME-RELATED"/>
    <property type="match status" value="1"/>
</dbReference>